<gene>
    <name evidence="4" type="ORF">GTP44_20470</name>
</gene>
<dbReference type="Proteomes" id="UP000474565">
    <property type="component" value="Unassembled WGS sequence"/>
</dbReference>
<keyword evidence="1 4" id="KW-0378">Hydrolase</keyword>
<dbReference type="PANTHER" id="PTHR43056">
    <property type="entry name" value="PEPTIDASE S9 PROLYL OLIGOPEPTIDASE"/>
    <property type="match status" value="1"/>
</dbReference>
<feature type="domain" description="Xaa-Pro dipeptidyl-peptidase C-terminal" evidence="3">
    <location>
        <begin position="339"/>
        <end position="597"/>
    </location>
</feature>
<accession>A0A6L8MQN5</accession>
<dbReference type="Gene3D" id="2.60.120.260">
    <property type="entry name" value="Galactose-binding domain-like"/>
    <property type="match status" value="1"/>
</dbReference>
<dbReference type="InterPro" id="IPR029058">
    <property type="entry name" value="AB_hydrolase_fold"/>
</dbReference>
<feature type="region of interest" description="Disordered" evidence="2">
    <location>
        <begin position="408"/>
        <end position="427"/>
    </location>
</feature>
<dbReference type="EMBL" id="WWCP01000030">
    <property type="protein sequence ID" value="MYM84315.1"/>
    <property type="molecule type" value="Genomic_DNA"/>
</dbReference>
<evidence type="ECO:0000256" key="2">
    <source>
        <dbReference type="SAM" id="MobiDB-lite"/>
    </source>
</evidence>
<protein>
    <submittedName>
        <fullName evidence="4">CocE/NonD family hydrolase</fullName>
    </submittedName>
</protein>
<dbReference type="Gene3D" id="1.10.3020.10">
    <property type="entry name" value="alpha-amino acid ester hydrolase ( Helical cap domain)"/>
    <property type="match status" value="1"/>
</dbReference>
<dbReference type="SUPFAM" id="SSF53474">
    <property type="entry name" value="alpha/beta-Hydrolases"/>
    <property type="match status" value="1"/>
</dbReference>
<evidence type="ECO:0000313" key="4">
    <source>
        <dbReference type="EMBL" id="MYM84315.1"/>
    </source>
</evidence>
<dbReference type="AlphaFoldDB" id="A0A6L8MQN5"/>
<dbReference type="PANTHER" id="PTHR43056:SF10">
    <property type="entry name" value="COCE_NOND FAMILY, PUTATIVE (AFU_ORTHOLOGUE AFUA_7G00600)-RELATED"/>
    <property type="match status" value="1"/>
</dbReference>
<evidence type="ECO:0000256" key="1">
    <source>
        <dbReference type="ARBA" id="ARBA00022801"/>
    </source>
</evidence>
<dbReference type="InterPro" id="IPR013736">
    <property type="entry name" value="Xaa-Pro_dipept_C"/>
</dbReference>
<reference evidence="4 5" key="1">
    <citation type="submission" date="2019-12" db="EMBL/GenBank/DDBJ databases">
        <title>Novel species isolated from a subtropical stream in China.</title>
        <authorList>
            <person name="Lu H."/>
        </authorList>
    </citation>
    <scope>NUCLEOTIDE SEQUENCE [LARGE SCALE GENOMIC DNA]</scope>
    <source>
        <strain evidence="4 5">FT50W</strain>
    </source>
</reference>
<sequence>MQSPTTLRAATQPFTLHHVMVPMRDGIHLATDIYLPLNAHGLARHPAILERTPYGKSLPSRSEIDMQSSTPLTRAQVASYFTQRGYVVVYQDCRGRYDSEGVFVKYTSDGEDGYDTCAWIVAQAWSNGKIGTKGLSYAAHTQAALGSLGAPGVVAMFLDSGGFSNAYQGGIRQGGAFELKQVTWAIKRAMESPAIINAPEKARHLAELDIAAWFRRIHSWLPGDSPLSAAPEYEHYLFDQWQRGAFDDYWRQPGLYANGYHANFPAAASLHMSSWFDPYARTAIENFQGLLAAGKGPCKLILGPWTHGDRSRSWNGDVDFGAQSTLDGNLAQNYLALRLRWFERYLKQETSAPDDAAVQLFVMGGGSGKRNADGRLDHGGHWRSEATWPLSRTVPVAYYLHASGSLSPEPDVEAPGTRKYTYDPSNPVPTLGGAVTSGEPLMTGGGFDQRPLQERRDILRFQTDPLATDMEITGTIEARLWIASSCVDTDFTLKLIDVYPDGYELILTDSIIRCRYRNSWEHPEMLTPDTMTAVTVTANPVSNLFKAGHRIRLDIASSNFPKYDANPNTGGPEGPGGATRIAINTLYCGTNHPSHVILPIIPAPVVKLNPGRSPSLS</sequence>
<organism evidence="4 5">
    <name type="scientific">Duganella lactea</name>
    <dbReference type="NCBI Taxonomy" id="2692173"/>
    <lineage>
        <taxon>Bacteria</taxon>
        <taxon>Pseudomonadati</taxon>
        <taxon>Pseudomonadota</taxon>
        <taxon>Betaproteobacteria</taxon>
        <taxon>Burkholderiales</taxon>
        <taxon>Oxalobacteraceae</taxon>
        <taxon>Telluria group</taxon>
        <taxon>Duganella</taxon>
    </lineage>
</organism>
<dbReference type="InterPro" id="IPR008979">
    <property type="entry name" value="Galactose-bd-like_sf"/>
</dbReference>
<dbReference type="NCBIfam" id="TIGR00976">
    <property type="entry name" value="CocE_NonD"/>
    <property type="match status" value="1"/>
</dbReference>
<dbReference type="InterPro" id="IPR000383">
    <property type="entry name" value="Xaa-Pro-like_dom"/>
</dbReference>
<name>A0A6L8MQN5_9BURK</name>
<dbReference type="RefSeq" id="WP_161020856.1">
    <property type="nucleotide sequence ID" value="NZ_WWCP01000030.1"/>
</dbReference>
<proteinExistence type="predicted"/>
<evidence type="ECO:0000313" key="5">
    <source>
        <dbReference type="Proteomes" id="UP000474565"/>
    </source>
</evidence>
<dbReference type="Pfam" id="PF02129">
    <property type="entry name" value="Peptidase_S15"/>
    <property type="match status" value="1"/>
</dbReference>
<dbReference type="InterPro" id="IPR005674">
    <property type="entry name" value="CocE/Ser_esterase"/>
</dbReference>
<dbReference type="SUPFAM" id="SSF49785">
    <property type="entry name" value="Galactose-binding domain-like"/>
    <property type="match status" value="1"/>
</dbReference>
<dbReference type="Gene3D" id="3.40.50.1820">
    <property type="entry name" value="alpha/beta hydrolase"/>
    <property type="match status" value="1"/>
</dbReference>
<dbReference type="GO" id="GO:0008239">
    <property type="term" value="F:dipeptidyl-peptidase activity"/>
    <property type="evidence" value="ECO:0007669"/>
    <property type="project" value="InterPro"/>
</dbReference>
<dbReference type="InterPro" id="IPR050585">
    <property type="entry name" value="Xaa-Pro_dipeptidyl-ppase/CocE"/>
</dbReference>
<dbReference type="SMART" id="SM00939">
    <property type="entry name" value="PepX_C"/>
    <property type="match status" value="1"/>
</dbReference>
<dbReference type="Pfam" id="PF08530">
    <property type="entry name" value="PepX_C"/>
    <property type="match status" value="1"/>
</dbReference>
<evidence type="ECO:0000259" key="3">
    <source>
        <dbReference type="SMART" id="SM00939"/>
    </source>
</evidence>
<comment type="caution">
    <text evidence="4">The sequence shown here is derived from an EMBL/GenBank/DDBJ whole genome shotgun (WGS) entry which is preliminary data.</text>
</comment>